<dbReference type="GO" id="GO:0003723">
    <property type="term" value="F:RNA binding"/>
    <property type="evidence" value="ECO:0007669"/>
    <property type="project" value="InterPro"/>
</dbReference>
<dbReference type="InterPro" id="IPR018492">
    <property type="entry name" value="Ribosomal_eL8/Nhp2"/>
</dbReference>
<dbReference type="Ensembl" id="ENSTNIT00000006994.1">
    <property type="protein sequence ID" value="ENSTNIP00000006843.1"/>
    <property type="gene ID" value="ENSTNIG00000004219.1"/>
</dbReference>
<organism evidence="5 6">
    <name type="scientific">Tetraodon nigroviridis</name>
    <name type="common">Spotted green pufferfish</name>
    <name type="synonym">Chelonodon nigroviridis</name>
    <dbReference type="NCBI Taxonomy" id="99883"/>
    <lineage>
        <taxon>Eukaryota</taxon>
        <taxon>Metazoa</taxon>
        <taxon>Chordata</taxon>
        <taxon>Craniata</taxon>
        <taxon>Vertebrata</taxon>
        <taxon>Euteleostomi</taxon>
        <taxon>Actinopterygii</taxon>
        <taxon>Neopterygii</taxon>
        <taxon>Teleostei</taxon>
        <taxon>Neoteleostei</taxon>
        <taxon>Acanthomorphata</taxon>
        <taxon>Eupercaria</taxon>
        <taxon>Tetraodontiformes</taxon>
        <taxon>Tetradontoidea</taxon>
        <taxon>Tetraodontidae</taxon>
        <taxon>Tetraodon</taxon>
    </lineage>
</organism>
<evidence type="ECO:0000313" key="5">
    <source>
        <dbReference type="Ensembl" id="ENSTNIP00000006843.1"/>
    </source>
</evidence>
<protein>
    <submittedName>
        <fullName evidence="5">NHP2 ribonucleoprotein homolog (yeast)</fullName>
    </submittedName>
</protein>
<dbReference type="AlphaFoldDB" id="H3CF19"/>
<dbReference type="InterPro" id="IPR029064">
    <property type="entry name" value="Ribosomal_eL30-like_sf"/>
</dbReference>
<evidence type="ECO:0000256" key="1">
    <source>
        <dbReference type="ARBA" id="ARBA00007337"/>
    </source>
</evidence>
<evidence type="ECO:0000256" key="2">
    <source>
        <dbReference type="ARBA" id="ARBA00023274"/>
    </source>
</evidence>
<dbReference type="Pfam" id="PF01248">
    <property type="entry name" value="Ribosomal_L7Ae"/>
    <property type="match status" value="1"/>
</dbReference>
<dbReference type="InterPro" id="IPR004038">
    <property type="entry name" value="Ribosomal_eL8/eL30/eS12/Gad45"/>
</dbReference>
<dbReference type="Proteomes" id="UP000007303">
    <property type="component" value="Unassembled WGS sequence"/>
</dbReference>
<proteinExistence type="inferred from homology"/>
<reference evidence="5" key="3">
    <citation type="submission" date="2025-09" db="UniProtKB">
        <authorList>
            <consortium name="Ensembl"/>
        </authorList>
    </citation>
    <scope>IDENTIFICATION</scope>
</reference>
<feature type="region of interest" description="Disordered" evidence="3">
    <location>
        <begin position="1"/>
        <end position="27"/>
    </location>
</feature>
<dbReference type="InterPro" id="IPR050257">
    <property type="entry name" value="eL8/uL1-like"/>
</dbReference>
<sequence>MTKLKKEKVSADEEEAAAPPAAAEGDGRSYHELAANVNAIAQPLASKKLSKKLYKCVKKGFASTAAKVKNIRRGVKEVQKFINKGEKGIVVLAGDTLPIDYCHLPVMCEDKNLPYAYIPSKVDLGSSAASKTLTCATLIKPHEDYQGAYDECLEEVSPLPKPP</sequence>
<reference evidence="5" key="2">
    <citation type="submission" date="2025-08" db="UniProtKB">
        <authorList>
            <consortium name="Ensembl"/>
        </authorList>
    </citation>
    <scope>IDENTIFICATION</scope>
</reference>
<dbReference type="STRING" id="99883.ENSTNIP00000006843"/>
<evidence type="ECO:0000313" key="6">
    <source>
        <dbReference type="Proteomes" id="UP000007303"/>
    </source>
</evidence>
<reference evidence="6" key="1">
    <citation type="journal article" date="2004" name="Nature">
        <title>Genome duplication in the teleost fish Tetraodon nigroviridis reveals the early vertebrate proto-karyotype.</title>
        <authorList>
            <person name="Jaillon O."/>
            <person name="Aury J.-M."/>
            <person name="Brunet F."/>
            <person name="Petit J.-L."/>
            <person name="Stange-Thomann N."/>
            <person name="Mauceli E."/>
            <person name="Bouneau L."/>
            <person name="Fischer C."/>
            <person name="Ozouf-Costaz C."/>
            <person name="Bernot A."/>
            <person name="Nicaud S."/>
            <person name="Jaffe D."/>
            <person name="Fisher S."/>
            <person name="Lutfalla G."/>
            <person name="Dossat C."/>
            <person name="Segurens B."/>
            <person name="Dasilva C."/>
            <person name="Salanoubat M."/>
            <person name="Levy M."/>
            <person name="Boudet N."/>
            <person name="Castellano S."/>
            <person name="Anthouard V."/>
            <person name="Jubin C."/>
            <person name="Castelli V."/>
            <person name="Katinka M."/>
            <person name="Vacherie B."/>
            <person name="Biemont C."/>
            <person name="Skalli Z."/>
            <person name="Cattolico L."/>
            <person name="Poulain J."/>
            <person name="De Berardinis V."/>
            <person name="Cruaud C."/>
            <person name="Duprat S."/>
            <person name="Brottier P."/>
            <person name="Coutanceau J.-P."/>
            <person name="Gouzy J."/>
            <person name="Parra G."/>
            <person name="Lardier G."/>
            <person name="Chapple C."/>
            <person name="McKernan K.J."/>
            <person name="McEwan P."/>
            <person name="Bosak S."/>
            <person name="Kellis M."/>
            <person name="Volff J.-N."/>
            <person name="Guigo R."/>
            <person name="Zody M.C."/>
            <person name="Mesirov J."/>
            <person name="Lindblad-Toh K."/>
            <person name="Birren B."/>
            <person name="Nusbaum C."/>
            <person name="Kahn D."/>
            <person name="Robinson-Rechavi M."/>
            <person name="Laudet V."/>
            <person name="Schachter V."/>
            <person name="Quetier F."/>
            <person name="Saurin W."/>
            <person name="Scarpelli C."/>
            <person name="Wincker P."/>
            <person name="Lander E.S."/>
            <person name="Weissenbach J."/>
            <person name="Roest Crollius H."/>
        </authorList>
    </citation>
    <scope>NUCLEOTIDE SEQUENCE [LARGE SCALE GENOMIC DNA]</scope>
</reference>
<dbReference type="HOGENOM" id="CLU_084513_1_0_1"/>
<dbReference type="PANTHER" id="PTHR23105">
    <property type="entry name" value="RIBOSOMAL PROTEIN L7AE FAMILY MEMBER"/>
    <property type="match status" value="1"/>
</dbReference>
<name>H3CF19_TETNG</name>
<dbReference type="OMA" id="EDNYEAR"/>
<evidence type="ECO:0000256" key="3">
    <source>
        <dbReference type="SAM" id="MobiDB-lite"/>
    </source>
</evidence>
<accession>H3CF19</accession>
<comment type="similarity">
    <text evidence="1">Belongs to the eukaryotic ribosomal protein eL8 family.</text>
</comment>
<dbReference type="PRINTS" id="PR00881">
    <property type="entry name" value="L7ARS6FAMILY"/>
</dbReference>
<keyword evidence="2" id="KW-0687">Ribonucleoprotein</keyword>
<dbReference type="Gene3D" id="3.30.1330.30">
    <property type="match status" value="1"/>
</dbReference>
<evidence type="ECO:0000259" key="4">
    <source>
        <dbReference type="Pfam" id="PF01248"/>
    </source>
</evidence>
<dbReference type="FunCoup" id="H3CF19">
    <property type="interactions" value="1099"/>
</dbReference>
<dbReference type="GO" id="GO:1990904">
    <property type="term" value="C:ribonucleoprotein complex"/>
    <property type="evidence" value="ECO:0007669"/>
    <property type="project" value="UniProtKB-KW"/>
</dbReference>
<keyword evidence="6" id="KW-1185">Reference proteome</keyword>
<feature type="domain" description="Ribosomal protein eL8/eL30/eS12/Gadd45" evidence="4">
    <location>
        <begin position="63"/>
        <end position="146"/>
    </location>
</feature>
<dbReference type="InParanoid" id="H3CF19"/>
<dbReference type="GeneTree" id="ENSGT00550000074939"/>
<dbReference type="SUPFAM" id="SSF55315">
    <property type="entry name" value="L30e-like"/>
    <property type="match status" value="1"/>
</dbReference>